<protein>
    <recommendedName>
        <fullName evidence="9">Beta-glucosidase</fullName>
    </recommendedName>
</protein>
<proteinExistence type="predicted"/>
<organism evidence="7 8">
    <name type="scientific">Vitrella brassicaformis (strain CCMP3155)</name>
    <dbReference type="NCBI Taxonomy" id="1169540"/>
    <lineage>
        <taxon>Eukaryota</taxon>
        <taxon>Sar</taxon>
        <taxon>Alveolata</taxon>
        <taxon>Colpodellida</taxon>
        <taxon>Vitrellaceae</taxon>
        <taxon>Vitrella</taxon>
    </lineage>
</organism>
<dbReference type="VEuPathDB" id="CryptoDB:Vbra_15123"/>
<feature type="domain" description="Glycoside hydrolase family 3 N-terminal" evidence="5">
    <location>
        <begin position="91"/>
        <end position="414"/>
    </location>
</feature>
<evidence type="ECO:0008006" key="9">
    <source>
        <dbReference type="Google" id="ProtNLM"/>
    </source>
</evidence>
<dbReference type="GO" id="GO:0009251">
    <property type="term" value="P:glucan catabolic process"/>
    <property type="evidence" value="ECO:0007669"/>
    <property type="project" value="TreeGrafter"/>
</dbReference>
<dbReference type="AlphaFoldDB" id="A0A0G4FDN0"/>
<dbReference type="InterPro" id="IPR002772">
    <property type="entry name" value="Glyco_hydro_3_C"/>
</dbReference>
<feature type="domain" description="Glycoside hydrolase family 3 C-terminal" evidence="6">
    <location>
        <begin position="466"/>
        <end position="661"/>
    </location>
</feature>
<gene>
    <name evidence="7" type="ORF">Vbra_15123</name>
</gene>
<dbReference type="SUPFAM" id="SSF51445">
    <property type="entry name" value="(Trans)glycosidases"/>
    <property type="match status" value="1"/>
</dbReference>
<dbReference type="GO" id="GO:0008422">
    <property type="term" value="F:beta-glucosidase activity"/>
    <property type="evidence" value="ECO:0007669"/>
    <property type="project" value="TreeGrafter"/>
</dbReference>
<sequence>MAAQSALSGLVAFLCAFVGWAQVSIRGPIDDPNPVRKLQTNTYPAEGLKEQYATLKYAHEAHADWPRNLNVLPAKDMALEAEVKRIVDSMTLEAKIAQMVQVGIPETDVASITAERGWSVGNLLSGPGAQIGTHQPYEWLNQAEVLLNTSAYQAGVKIPYIWGMDAIHGHNNQPTGVIFPHNIGLGAANDTELMKKIGEITAIQLNLVGVDWAFAPCVANPQLLRWGRVYEGYAAHPETIRRLSKAMILGLQGDPRDNSYLNASHVLASIKHWIGDGATEEGIDAGDTFLPEDKLIKEHALPYFDAIENGVATVMVSFSRYNGTKMHGHEYLLKTVLKETLGFDGIVISDFEGHQHVDGCDRWHCAQAVNAGLDVFMVAWGDDWDHFSRNTAEQVRNGTIPEERINDAATRIIRTKARLGLIDTVHRPAGPRPSPWQRADHLAQEGHYFGAPEHRAIGREAVSKSLVMLKNNGLVLPLDSSMRVAVVGRGGNSIALQCGGWTVDWLGSKENPNEMFGDATTIYGGIAEKGVQVDYSFNGTEGLSGDYDAIIVVCAENPYSEVEGDIRINTTISFAHMGEGDGWYDLSVLEAMRQQHPNSKIITVFISGRPLYTNRLINLSDAFVVAWLPGTEGGGIADVLFGEKNMTGKLPFDWPTDPCDASTNSGNYGGIWHIGGGLTYGYDRTMETLTEHRIDSYFLCEKYKSSLIQYTTSPPVEEEQEEQGGWDGQWNDGQWN</sequence>
<dbReference type="PhylomeDB" id="A0A0G4FDN0"/>
<dbReference type="STRING" id="1169540.A0A0G4FDN0"/>
<dbReference type="InterPro" id="IPR017853">
    <property type="entry name" value="GH"/>
</dbReference>
<keyword evidence="1" id="KW-0378">Hydrolase</keyword>
<dbReference type="Pfam" id="PF00933">
    <property type="entry name" value="Glyco_hydro_3"/>
    <property type="match status" value="1"/>
</dbReference>
<dbReference type="InterPro" id="IPR036881">
    <property type="entry name" value="Glyco_hydro_3_C_sf"/>
</dbReference>
<dbReference type="OMA" id="CKLHAHH"/>
<dbReference type="OrthoDB" id="416222at2759"/>
<feature type="region of interest" description="Disordered" evidence="3">
    <location>
        <begin position="712"/>
        <end position="736"/>
    </location>
</feature>
<keyword evidence="4" id="KW-0732">Signal</keyword>
<dbReference type="InterPro" id="IPR036962">
    <property type="entry name" value="Glyco_hydro_3_N_sf"/>
</dbReference>
<dbReference type="Gene3D" id="3.40.50.1700">
    <property type="entry name" value="Glycoside hydrolase family 3 C-terminal domain"/>
    <property type="match status" value="1"/>
</dbReference>
<evidence type="ECO:0000313" key="8">
    <source>
        <dbReference type="Proteomes" id="UP000041254"/>
    </source>
</evidence>
<feature type="chain" id="PRO_5005188648" description="Beta-glucosidase" evidence="4">
    <location>
        <begin position="22"/>
        <end position="736"/>
    </location>
</feature>
<dbReference type="Gene3D" id="3.20.20.300">
    <property type="entry name" value="Glycoside hydrolase, family 3, N-terminal domain"/>
    <property type="match status" value="1"/>
</dbReference>
<dbReference type="InParanoid" id="A0A0G4FDN0"/>
<name>A0A0G4FDN0_VITBC</name>
<keyword evidence="8" id="KW-1185">Reference proteome</keyword>
<dbReference type="PANTHER" id="PTHR30620:SF77">
    <property type="entry name" value="LYSOSOMAL BETA GLUCOSIDASE-LIKE"/>
    <property type="match status" value="1"/>
</dbReference>
<dbReference type="Proteomes" id="UP000041254">
    <property type="component" value="Unassembled WGS sequence"/>
</dbReference>
<dbReference type="InterPro" id="IPR051915">
    <property type="entry name" value="Cellulose_Degrad_GH3"/>
</dbReference>
<dbReference type="Pfam" id="PF01915">
    <property type="entry name" value="Glyco_hydro_3_C"/>
    <property type="match status" value="1"/>
</dbReference>
<evidence type="ECO:0000259" key="5">
    <source>
        <dbReference type="Pfam" id="PF00933"/>
    </source>
</evidence>
<dbReference type="InterPro" id="IPR001764">
    <property type="entry name" value="Glyco_hydro_3_N"/>
</dbReference>
<accession>A0A0G4FDN0</accession>
<dbReference type="EMBL" id="CDMY01000413">
    <property type="protein sequence ID" value="CEM11300.1"/>
    <property type="molecule type" value="Genomic_DNA"/>
</dbReference>
<evidence type="ECO:0000256" key="1">
    <source>
        <dbReference type="ARBA" id="ARBA00022801"/>
    </source>
</evidence>
<evidence type="ECO:0000313" key="7">
    <source>
        <dbReference type="EMBL" id="CEM11300.1"/>
    </source>
</evidence>
<keyword evidence="2" id="KW-0326">Glycosidase</keyword>
<evidence type="ECO:0000259" key="6">
    <source>
        <dbReference type="Pfam" id="PF01915"/>
    </source>
</evidence>
<evidence type="ECO:0000256" key="3">
    <source>
        <dbReference type="SAM" id="MobiDB-lite"/>
    </source>
</evidence>
<dbReference type="PANTHER" id="PTHR30620">
    <property type="entry name" value="PERIPLASMIC BETA-GLUCOSIDASE-RELATED"/>
    <property type="match status" value="1"/>
</dbReference>
<feature type="signal peptide" evidence="4">
    <location>
        <begin position="1"/>
        <end position="21"/>
    </location>
</feature>
<dbReference type="PRINTS" id="PR00133">
    <property type="entry name" value="GLHYDRLASE3"/>
</dbReference>
<reference evidence="7 8" key="1">
    <citation type="submission" date="2014-11" db="EMBL/GenBank/DDBJ databases">
        <authorList>
            <person name="Zhu J."/>
            <person name="Qi W."/>
            <person name="Song R."/>
        </authorList>
    </citation>
    <scope>NUCLEOTIDE SEQUENCE [LARGE SCALE GENOMIC DNA]</scope>
</reference>
<dbReference type="SUPFAM" id="SSF52279">
    <property type="entry name" value="Beta-D-glucan exohydrolase, C-terminal domain"/>
    <property type="match status" value="1"/>
</dbReference>
<evidence type="ECO:0000256" key="2">
    <source>
        <dbReference type="ARBA" id="ARBA00023295"/>
    </source>
</evidence>
<evidence type="ECO:0000256" key="4">
    <source>
        <dbReference type="SAM" id="SignalP"/>
    </source>
</evidence>